<dbReference type="Pfam" id="PF05251">
    <property type="entry name" value="Ost5"/>
    <property type="match status" value="1"/>
</dbReference>
<accession>A0ABR3SEC8</accession>
<comment type="similarity">
    <text evidence="2 6">Belongs to the OST5 family.</text>
</comment>
<sequence>MSAQSPLLDIWEASAAQPYYPSVSKNAQFIVGFLLLLTAFILTGIFGLSKKNQAAIDGPAHADKATARSIVTLPVLGVPASLAFGYLTLRLSNTNCY</sequence>
<comment type="subcellular location">
    <subcellularLocation>
        <location evidence="1 6">Membrane</location>
        <topology evidence="1 6">Multi-pass membrane protein</topology>
    </subcellularLocation>
</comment>
<evidence type="ECO:0000256" key="6">
    <source>
        <dbReference type="RuleBase" id="RU367008"/>
    </source>
</evidence>
<protein>
    <recommendedName>
        <fullName evidence="6">Dolichyl-diphosphooligosaccharide-protein glycosyltransferase subunit OST5</fullName>
    </recommendedName>
</protein>
<keyword evidence="5 6" id="KW-0472">Membrane</keyword>
<name>A0ABR3SEC8_9PEZI</name>
<evidence type="ECO:0000256" key="4">
    <source>
        <dbReference type="ARBA" id="ARBA00022989"/>
    </source>
</evidence>
<gene>
    <name evidence="7" type="ORF">SLS56_010486</name>
</gene>
<evidence type="ECO:0000256" key="2">
    <source>
        <dbReference type="ARBA" id="ARBA00009825"/>
    </source>
</evidence>
<reference evidence="7 8" key="1">
    <citation type="submission" date="2024-02" db="EMBL/GenBank/DDBJ databases">
        <title>De novo assembly and annotation of 12 fungi associated with fruit tree decline syndrome in Ontario, Canada.</title>
        <authorList>
            <person name="Sulman M."/>
            <person name="Ellouze W."/>
            <person name="Ilyukhin E."/>
        </authorList>
    </citation>
    <scope>NUCLEOTIDE SEQUENCE [LARGE SCALE GENOMIC DNA]</scope>
    <source>
        <strain evidence="7 8">M1-105</strain>
    </source>
</reference>
<organism evidence="7 8">
    <name type="scientific">Neofusicoccum ribis</name>
    <dbReference type="NCBI Taxonomy" id="45134"/>
    <lineage>
        <taxon>Eukaryota</taxon>
        <taxon>Fungi</taxon>
        <taxon>Dikarya</taxon>
        <taxon>Ascomycota</taxon>
        <taxon>Pezizomycotina</taxon>
        <taxon>Dothideomycetes</taxon>
        <taxon>Dothideomycetes incertae sedis</taxon>
        <taxon>Botryosphaeriales</taxon>
        <taxon>Botryosphaeriaceae</taxon>
        <taxon>Neofusicoccum</taxon>
    </lineage>
</organism>
<dbReference type="EMBL" id="JAJVDC020000204">
    <property type="protein sequence ID" value="KAL1618602.1"/>
    <property type="molecule type" value="Genomic_DNA"/>
</dbReference>
<comment type="caution">
    <text evidence="7">The sequence shown here is derived from an EMBL/GenBank/DDBJ whole genome shotgun (WGS) entry which is preliminary data.</text>
</comment>
<keyword evidence="4 6" id="KW-1133">Transmembrane helix</keyword>
<evidence type="ECO:0000313" key="7">
    <source>
        <dbReference type="EMBL" id="KAL1618602.1"/>
    </source>
</evidence>
<keyword evidence="8" id="KW-1185">Reference proteome</keyword>
<comment type="function">
    <text evidence="6">Subunit of the oligosaccharyl transferase (OST) complex that catalyzes the initial transfer of a defined glycan (Glc(3)Man(9)GlcNAc(2) in eukaryotes) from the lipid carrier dolichol-pyrophosphate to an asparagine residue within an Asn-X-Ser/Thr consensus motif in nascent polypeptide chains, the first step in protein N-glycosylation. N-glycosylation occurs cotranslationally and the complex associates with the Sec61 complex at the channel-forming translocon complex that mediates protein translocation across the endoplasmic reticulum (ER). All subunits are required for a maximal enzyme activity.</text>
</comment>
<evidence type="ECO:0000256" key="1">
    <source>
        <dbReference type="ARBA" id="ARBA00004141"/>
    </source>
</evidence>
<evidence type="ECO:0000256" key="3">
    <source>
        <dbReference type="ARBA" id="ARBA00022692"/>
    </source>
</evidence>
<evidence type="ECO:0000256" key="5">
    <source>
        <dbReference type="ARBA" id="ARBA00023136"/>
    </source>
</evidence>
<dbReference type="InterPro" id="IPR007915">
    <property type="entry name" value="TMEM258/Ost5"/>
</dbReference>
<comment type="subunit">
    <text evidence="6">Component of the oligosaccharyltransferase (OST) complex.</text>
</comment>
<evidence type="ECO:0000313" key="8">
    <source>
        <dbReference type="Proteomes" id="UP001521116"/>
    </source>
</evidence>
<keyword evidence="3 6" id="KW-0812">Transmembrane</keyword>
<feature type="transmembrane region" description="Helical" evidence="6">
    <location>
        <begin position="29"/>
        <end position="49"/>
    </location>
</feature>
<dbReference type="Proteomes" id="UP001521116">
    <property type="component" value="Unassembled WGS sequence"/>
</dbReference>
<feature type="transmembrane region" description="Helical" evidence="6">
    <location>
        <begin position="70"/>
        <end position="89"/>
    </location>
</feature>
<proteinExistence type="inferred from homology"/>